<protein>
    <submittedName>
        <fullName evidence="1">Uncharacterized protein</fullName>
    </submittedName>
</protein>
<name>A0A974HV32_XENLA</name>
<sequence>MSPSLYSPVYNNSLYPLCVTLLLSNCVRHSHGSIGAALALPTCSTNTHIRCHCLGTQLSYRMYSSHSPHPNRAIAARSPIPNPIAQSSLTQQPFAPEAFCTYLDGGQLVGTVLGHNPQRIIPTIETIHTLLAPDTPP</sequence>
<dbReference type="AlphaFoldDB" id="A0A974HV32"/>
<reference evidence="2" key="1">
    <citation type="journal article" date="2016" name="Nature">
        <title>Genome evolution in the allotetraploid frog Xenopus laevis.</title>
        <authorList>
            <person name="Session A.M."/>
            <person name="Uno Y."/>
            <person name="Kwon T."/>
            <person name="Chapman J.A."/>
            <person name="Toyoda A."/>
            <person name="Takahashi S."/>
            <person name="Fukui A."/>
            <person name="Hikosaka A."/>
            <person name="Suzuki A."/>
            <person name="Kondo M."/>
            <person name="van Heeringen S.J."/>
            <person name="Quigley I."/>
            <person name="Heinz S."/>
            <person name="Ogino H."/>
            <person name="Ochi H."/>
            <person name="Hellsten U."/>
            <person name="Lyons J.B."/>
            <person name="Simakov O."/>
            <person name="Putnam N."/>
            <person name="Stites J."/>
            <person name="Kuroki Y."/>
            <person name="Tanaka T."/>
            <person name="Michiue T."/>
            <person name="Watanabe M."/>
            <person name="Bogdanovic O."/>
            <person name="Lister R."/>
            <person name="Georgiou G."/>
            <person name="Paranjpe S.S."/>
            <person name="van Kruijsbergen I."/>
            <person name="Shu S."/>
            <person name="Carlson J."/>
            <person name="Kinoshita T."/>
            <person name="Ohta Y."/>
            <person name="Mawaribuchi S."/>
            <person name="Jenkins J."/>
            <person name="Grimwood J."/>
            <person name="Schmutz J."/>
            <person name="Mitros T."/>
            <person name="Mozaffari S.V."/>
            <person name="Suzuki Y."/>
            <person name="Haramoto Y."/>
            <person name="Yamamoto T.S."/>
            <person name="Takagi C."/>
            <person name="Heald R."/>
            <person name="Miller K."/>
            <person name="Haudenschild C."/>
            <person name="Kitzman J."/>
            <person name="Nakayama T."/>
            <person name="Izutsu Y."/>
            <person name="Robert J."/>
            <person name="Fortriede J."/>
            <person name="Burns K."/>
            <person name="Lotay V."/>
            <person name="Karimi K."/>
            <person name="Yasuoka Y."/>
            <person name="Dichmann D.S."/>
            <person name="Flajnik M.F."/>
            <person name="Houston D.W."/>
            <person name="Shendure J."/>
            <person name="DuPasquier L."/>
            <person name="Vize P.D."/>
            <person name="Zorn A.M."/>
            <person name="Ito M."/>
            <person name="Marcotte E.M."/>
            <person name="Wallingford J.B."/>
            <person name="Ito Y."/>
            <person name="Asashima M."/>
            <person name="Ueno N."/>
            <person name="Matsuda Y."/>
            <person name="Veenstra G.J."/>
            <person name="Fujiyama A."/>
            <person name="Harland R.M."/>
            <person name="Taira M."/>
            <person name="Rokhsar D.S."/>
        </authorList>
    </citation>
    <scope>NUCLEOTIDE SEQUENCE [LARGE SCALE GENOMIC DNA]</scope>
    <source>
        <strain evidence="2">J</strain>
    </source>
</reference>
<evidence type="ECO:0000313" key="2">
    <source>
        <dbReference type="Proteomes" id="UP000694892"/>
    </source>
</evidence>
<dbReference type="EMBL" id="CM004469">
    <property type="protein sequence ID" value="OCT91517.1"/>
    <property type="molecule type" value="Genomic_DNA"/>
</dbReference>
<evidence type="ECO:0000313" key="1">
    <source>
        <dbReference type="EMBL" id="OCT91517.1"/>
    </source>
</evidence>
<gene>
    <name evidence="1" type="ORF">XELAEV_18014573mg</name>
</gene>
<proteinExistence type="predicted"/>
<accession>A0A974HV32</accession>
<dbReference type="Proteomes" id="UP000694892">
    <property type="component" value="Chromosome 2S"/>
</dbReference>
<organism evidence="1 2">
    <name type="scientific">Xenopus laevis</name>
    <name type="common">African clawed frog</name>
    <dbReference type="NCBI Taxonomy" id="8355"/>
    <lineage>
        <taxon>Eukaryota</taxon>
        <taxon>Metazoa</taxon>
        <taxon>Chordata</taxon>
        <taxon>Craniata</taxon>
        <taxon>Vertebrata</taxon>
        <taxon>Euteleostomi</taxon>
        <taxon>Amphibia</taxon>
        <taxon>Batrachia</taxon>
        <taxon>Anura</taxon>
        <taxon>Pipoidea</taxon>
        <taxon>Pipidae</taxon>
        <taxon>Xenopodinae</taxon>
        <taxon>Xenopus</taxon>
        <taxon>Xenopus</taxon>
    </lineage>
</organism>